<feature type="domain" description="Wax synthase" evidence="8">
    <location>
        <begin position="280"/>
        <end position="367"/>
    </location>
</feature>
<feature type="transmembrane region" description="Helical" evidence="7">
    <location>
        <begin position="104"/>
        <end position="122"/>
    </location>
</feature>
<sequence length="451" mass="51016">MATKSPKTRRETMGILLIAYATAAVLSFYGRLPSAIADFYVAHPYEIYFANFALPMLGLMYLHPRSPLRLAIIPVIAFGVLCYRDTRLRFMTNRTWATMLEGPSYLLFFTAVDALVLRRLYLGTDGKEHSEPLSAQKKNEKMKPVPQDTSGIMSWTAIGWVFRVIFSYRGIGTPRQAPNIPKFSSRNPNYVPSRSAFLLQRGLTSVLFYCLLDFLGHQPQSPPSVFAHSKAFLFPSEWDIGTRISSTVMFWLFLRLNIGMVYNAFSFVAVATFFTTPGDWPPYFGSITNAYTLRKYWSLFWHVGLRNCLSSTANFLAYDVLSFPRGSLLGRYTSIYGTFALSAIIHALVDTTAGIKPSENLVWQLFVMQAVGITIEDFVEWAYHQISGSKARGEGKSGVNQPYLWQKALGFVWVLAWLSWTTPTWSYANMRNAGDPLFSFSPIETFKALRA</sequence>
<dbReference type="GO" id="GO:0006629">
    <property type="term" value="P:lipid metabolic process"/>
    <property type="evidence" value="ECO:0007669"/>
    <property type="project" value="InterPro"/>
</dbReference>
<dbReference type="Pfam" id="PF13813">
    <property type="entry name" value="MBOAT_2"/>
    <property type="match status" value="1"/>
</dbReference>
<organism evidence="9 10">
    <name type="scientific">Sporormia fimetaria CBS 119925</name>
    <dbReference type="NCBI Taxonomy" id="1340428"/>
    <lineage>
        <taxon>Eukaryota</taxon>
        <taxon>Fungi</taxon>
        <taxon>Dikarya</taxon>
        <taxon>Ascomycota</taxon>
        <taxon>Pezizomycotina</taxon>
        <taxon>Dothideomycetes</taxon>
        <taxon>Pleosporomycetidae</taxon>
        <taxon>Pleosporales</taxon>
        <taxon>Sporormiaceae</taxon>
        <taxon>Sporormia</taxon>
    </lineage>
</organism>
<dbReference type="EMBL" id="MU006607">
    <property type="protein sequence ID" value="KAF2742532.1"/>
    <property type="molecule type" value="Genomic_DNA"/>
</dbReference>
<protein>
    <recommendedName>
        <fullName evidence="8">Wax synthase domain-containing protein</fullName>
    </recommendedName>
</protein>
<name>A0A6A6UW78_9PLEO</name>
<dbReference type="Proteomes" id="UP000799440">
    <property type="component" value="Unassembled WGS sequence"/>
</dbReference>
<dbReference type="InterPro" id="IPR044851">
    <property type="entry name" value="Wax_synthase"/>
</dbReference>
<evidence type="ECO:0000256" key="2">
    <source>
        <dbReference type="ARBA" id="ARBA00007282"/>
    </source>
</evidence>
<gene>
    <name evidence="9" type="ORF">M011DRAFT_490496</name>
</gene>
<evidence type="ECO:0000256" key="4">
    <source>
        <dbReference type="ARBA" id="ARBA00022692"/>
    </source>
</evidence>
<dbReference type="PANTHER" id="PTHR31595:SF60">
    <property type="entry name" value="BIOSYNTHESIS PROTEIN (TRI7), PUTATIVE (AFU_ORTHOLOGUE AFUA_8G05970)-RELATED"/>
    <property type="match status" value="1"/>
</dbReference>
<evidence type="ECO:0000256" key="5">
    <source>
        <dbReference type="ARBA" id="ARBA00022989"/>
    </source>
</evidence>
<evidence type="ECO:0000313" key="10">
    <source>
        <dbReference type="Proteomes" id="UP000799440"/>
    </source>
</evidence>
<feature type="transmembrane region" description="Helical" evidence="7">
    <location>
        <begin position="12"/>
        <end position="30"/>
    </location>
</feature>
<feature type="transmembrane region" description="Helical" evidence="7">
    <location>
        <begin position="66"/>
        <end position="83"/>
    </location>
</feature>
<feature type="transmembrane region" description="Helical" evidence="7">
    <location>
        <begin position="252"/>
        <end position="276"/>
    </location>
</feature>
<comment type="subcellular location">
    <subcellularLocation>
        <location evidence="1">Membrane</location>
        <topology evidence="1">Multi-pass membrane protein</topology>
    </subcellularLocation>
</comment>
<evidence type="ECO:0000256" key="7">
    <source>
        <dbReference type="SAM" id="Phobius"/>
    </source>
</evidence>
<feature type="transmembrane region" description="Helical" evidence="7">
    <location>
        <begin position="152"/>
        <end position="171"/>
    </location>
</feature>
<keyword evidence="3" id="KW-0808">Transferase</keyword>
<dbReference type="AlphaFoldDB" id="A0A6A6UW78"/>
<dbReference type="OrthoDB" id="1077582at2759"/>
<evidence type="ECO:0000256" key="1">
    <source>
        <dbReference type="ARBA" id="ARBA00004141"/>
    </source>
</evidence>
<evidence type="ECO:0000259" key="8">
    <source>
        <dbReference type="Pfam" id="PF13813"/>
    </source>
</evidence>
<accession>A0A6A6UW78</accession>
<evidence type="ECO:0000256" key="3">
    <source>
        <dbReference type="ARBA" id="ARBA00022679"/>
    </source>
</evidence>
<proteinExistence type="inferred from homology"/>
<feature type="transmembrane region" description="Helical" evidence="7">
    <location>
        <begin position="329"/>
        <end position="349"/>
    </location>
</feature>
<evidence type="ECO:0000313" key="9">
    <source>
        <dbReference type="EMBL" id="KAF2742532.1"/>
    </source>
</evidence>
<dbReference type="GO" id="GO:0008374">
    <property type="term" value="F:O-acyltransferase activity"/>
    <property type="evidence" value="ECO:0007669"/>
    <property type="project" value="InterPro"/>
</dbReference>
<keyword evidence="4 7" id="KW-0812">Transmembrane</keyword>
<dbReference type="InterPro" id="IPR032805">
    <property type="entry name" value="Wax_synthase_dom"/>
</dbReference>
<dbReference type="GO" id="GO:0016020">
    <property type="term" value="C:membrane"/>
    <property type="evidence" value="ECO:0007669"/>
    <property type="project" value="UniProtKB-SubCell"/>
</dbReference>
<dbReference type="PANTHER" id="PTHR31595">
    <property type="entry name" value="LONG-CHAIN-ALCOHOL O-FATTY-ACYLTRANSFERASE 3-RELATED"/>
    <property type="match status" value="1"/>
</dbReference>
<keyword evidence="5 7" id="KW-1133">Transmembrane helix</keyword>
<reference evidence="9" key="1">
    <citation type="journal article" date="2020" name="Stud. Mycol.">
        <title>101 Dothideomycetes genomes: a test case for predicting lifestyles and emergence of pathogens.</title>
        <authorList>
            <person name="Haridas S."/>
            <person name="Albert R."/>
            <person name="Binder M."/>
            <person name="Bloem J."/>
            <person name="Labutti K."/>
            <person name="Salamov A."/>
            <person name="Andreopoulos B."/>
            <person name="Baker S."/>
            <person name="Barry K."/>
            <person name="Bills G."/>
            <person name="Bluhm B."/>
            <person name="Cannon C."/>
            <person name="Castanera R."/>
            <person name="Culley D."/>
            <person name="Daum C."/>
            <person name="Ezra D."/>
            <person name="Gonzalez J."/>
            <person name="Henrissat B."/>
            <person name="Kuo A."/>
            <person name="Liang C."/>
            <person name="Lipzen A."/>
            <person name="Lutzoni F."/>
            <person name="Magnuson J."/>
            <person name="Mondo S."/>
            <person name="Nolan M."/>
            <person name="Ohm R."/>
            <person name="Pangilinan J."/>
            <person name="Park H.-J."/>
            <person name="Ramirez L."/>
            <person name="Alfaro M."/>
            <person name="Sun H."/>
            <person name="Tritt A."/>
            <person name="Yoshinaga Y."/>
            <person name="Zwiers L.-H."/>
            <person name="Turgeon B."/>
            <person name="Goodwin S."/>
            <person name="Spatafora J."/>
            <person name="Crous P."/>
            <person name="Grigoriev I."/>
        </authorList>
    </citation>
    <scope>NUCLEOTIDE SEQUENCE</scope>
    <source>
        <strain evidence="9">CBS 119925</strain>
    </source>
</reference>
<keyword evidence="10" id="KW-1185">Reference proteome</keyword>
<evidence type="ECO:0000256" key="6">
    <source>
        <dbReference type="ARBA" id="ARBA00023136"/>
    </source>
</evidence>
<keyword evidence="6 7" id="KW-0472">Membrane</keyword>
<comment type="similarity">
    <text evidence="2">Belongs to the wax synthase family.</text>
</comment>